<evidence type="ECO:0000313" key="3">
    <source>
        <dbReference type="Proteomes" id="UP000278627"/>
    </source>
</evidence>
<feature type="transmembrane region" description="Helical" evidence="1">
    <location>
        <begin position="90"/>
        <end position="110"/>
    </location>
</feature>
<gene>
    <name evidence="2" type="ORF">BPAG_LOCUS9906</name>
</gene>
<keyword evidence="3" id="KW-1185">Reference proteome</keyword>
<evidence type="ECO:0000313" key="4">
    <source>
        <dbReference type="WBParaSite" id="BPAG_0000994401-mRNA-1"/>
    </source>
</evidence>
<reference evidence="2 3" key="2">
    <citation type="submission" date="2018-11" db="EMBL/GenBank/DDBJ databases">
        <authorList>
            <consortium name="Pathogen Informatics"/>
        </authorList>
    </citation>
    <scope>NUCLEOTIDE SEQUENCE [LARGE SCALE GENOMIC DNA]</scope>
</reference>
<keyword evidence="1" id="KW-0812">Transmembrane</keyword>
<accession>A0A0N4TN88</accession>
<reference evidence="4" key="1">
    <citation type="submission" date="2017-02" db="UniProtKB">
        <authorList>
            <consortium name="WormBaseParasite"/>
        </authorList>
    </citation>
    <scope>IDENTIFICATION</scope>
</reference>
<keyword evidence="1" id="KW-1133">Transmembrane helix</keyword>
<sequence>MDNYRMMIVSAHISIVRAYTLLRSNIIPKRQLMPYSADEWSFSYTKEIFQCITAHEFLSSKNDGISDFFVDERNDHFPHERFRRRSAKSFLVPVITFWILYTVVFTYSAVQSTEAVIIALDLSATQSIAAIKKHLLWDES</sequence>
<keyword evidence="1" id="KW-0472">Membrane</keyword>
<name>A0A0N4TN88_BRUPA</name>
<dbReference type="EMBL" id="UZAD01013169">
    <property type="protein sequence ID" value="VDN91092.1"/>
    <property type="molecule type" value="Genomic_DNA"/>
</dbReference>
<proteinExistence type="predicted"/>
<dbReference type="Proteomes" id="UP000278627">
    <property type="component" value="Unassembled WGS sequence"/>
</dbReference>
<evidence type="ECO:0000313" key="2">
    <source>
        <dbReference type="EMBL" id="VDN91092.1"/>
    </source>
</evidence>
<evidence type="ECO:0000256" key="1">
    <source>
        <dbReference type="SAM" id="Phobius"/>
    </source>
</evidence>
<organism evidence="4">
    <name type="scientific">Brugia pahangi</name>
    <name type="common">Filarial nematode worm</name>
    <dbReference type="NCBI Taxonomy" id="6280"/>
    <lineage>
        <taxon>Eukaryota</taxon>
        <taxon>Metazoa</taxon>
        <taxon>Ecdysozoa</taxon>
        <taxon>Nematoda</taxon>
        <taxon>Chromadorea</taxon>
        <taxon>Rhabditida</taxon>
        <taxon>Spirurina</taxon>
        <taxon>Spiruromorpha</taxon>
        <taxon>Filarioidea</taxon>
        <taxon>Onchocercidae</taxon>
        <taxon>Brugia</taxon>
    </lineage>
</organism>
<protein>
    <submittedName>
        <fullName evidence="4">GPI mannosyltransferase 1</fullName>
    </submittedName>
</protein>
<dbReference type="AlphaFoldDB" id="A0A0N4TN88"/>
<dbReference type="WBParaSite" id="BPAG_0000994401-mRNA-1">
    <property type="protein sequence ID" value="BPAG_0000994401-mRNA-1"/>
    <property type="gene ID" value="BPAG_0000994401"/>
</dbReference>